<evidence type="ECO:0000313" key="2">
    <source>
        <dbReference type="EMBL" id="EME36367.1"/>
    </source>
</evidence>
<organism evidence="2 3">
    <name type="scientific">Kocuria palustris PEL</name>
    <dbReference type="NCBI Taxonomy" id="1236550"/>
    <lineage>
        <taxon>Bacteria</taxon>
        <taxon>Bacillati</taxon>
        <taxon>Actinomycetota</taxon>
        <taxon>Actinomycetes</taxon>
        <taxon>Micrococcales</taxon>
        <taxon>Micrococcaceae</taxon>
        <taxon>Kocuria</taxon>
    </lineage>
</organism>
<keyword evidence="3" id="KW-1185">Reference proteome</keyword>
<dbReference type="EMBL" id="ANHZ02000015">
    <property type="protein sequence ID" value="EME36367.1"/>
    <property type="molecule type" value="Genomic_DNA"/>
</dbReference>
<reference evidence="2 3" key="1">
    <citation type="journal article" date="2014" name="Genome Announc.">
        <title>Draft Genome Sequence of Kocuria palustris PEL.</title>
        <authorList>
            <person name="Sharma G."/>
            <person name="Khatri I."/>
            <person name="Subramanian S."/>
        </authorList>
    </citation>
    <scope>NUCLEOTIDE SEQUENCE [LARGE SCALE GENOMIC DNA]</scope>
    <source>
        <strain evidence="2 3">PEL</strain>
    </source>
</reference>
<comment type="caution">
    <text evidence="2">The sequence shown here is derived from an EMBL/GenBank/DDBJ whole genome shotgun (WGS) entry which is preliminary data.</text>
</comment>
<sequence>MFYSARCHVLFRVLAALCIGMLLVLAGIVPTIVLANGSWRTGIVLVAVMVLPTAGLCTLLWMSQLWRFTVTSRGLVVRRMGRTRQIPWPAVDHLEVDRSFYWSGAVVVVLRDGRRLRSNGTSTRMTMHRGEPIVIDFHGWHAPARPFHVAAEIHQRYLAGEFDRELAASGLTGSALPR</sequence>
<accession>M2WD26</accession>
<keyword evidence="1" id="KW-0472">Membrane</keyword>
<dbReference type="RefSeq" id="WP_006214957.1">
    <property type="nucleotide sequence ID" value="NZ_ANHZ02000015.1"/>
</dbReference>
<evidence type="ECO:0000256" key="1">
    <source>
        <dbReference type="SAM" id="Phobius"/>
    </source>
</evidence>
<gene>
    <name evidence="2" type="ORF">C884_00535</name>
</gene>
<keyword evidence="1" id="KW-0812">Transmembrane</keyword>
<keyword evidence="1" id="KW-1133">Transmembrane helix</keyword>
<name>M2WD26_9MICC</name>
<protein>
    <submittedName>
        <fullName evidence="2">Uncharacterized protein</fullName>
    </submittedName>
</protein>
<dbReference type="Proteomes" id="UP000009877">
    <property type="component" value="Unassembled WGS sequence"/>
</dbReference>
<proteinExistence type="predicted"/>
<feature type="transmembrane region" description="Helical" evidence="1">
    <location>
        <begin position="41"/>
        <end position="62"/>
    </location>
</feature>
<dbReference type="AlphaFoldDB" id="M2WD26"/>
<evidence type="ECO:0000313" key="3">
    <source>
        <dbReference type="Proteomes" id="UP000009877"/>
    </source>
</evidence>
<feature type="transmembrane region" description="Helical" evidence="1">
    <location>
        <begin position="9"/>
        <end position="35"/>
    </location>
</feature>